<evidence type="ECO:0000313" key="2">
    <source>
        <dbReference type="EMBL" id="KAK1287418.1"/>
    </source>
</evidence>
<dbReference type="PANTHER" id="PTHR35121">
    <property type="entry name" value="HOMEODOMAIN PROTEIN 8, PUTATIVE-RELATED"/>
    <property type="match status" value="1"/>
</dbReference>
<feature type="compositionally biased region" description="Basic and acidic residues" evidence="1">
    <location>
        <begin position="148"/>
        <end position="160"/>
    </location>
</feature>
<keyword evidence="3" id="KW-1185">Reference proteome</keyword>
<comment type="caution">
    <text evidence="2">The sequence shown here is derived from an EMBL/GenBank/DDBJ whole genome shotgun (WGS) entry which is preliminary data.</text>
</comment>
<evidence type="ECO:0000313" key="3">
    <source>
        <dbReference type="Proteomes" id="UP001180020"/>
    </source>
</evidence>
<feature type="compositionally biased region" description="Low complexity" evidence="1">
    <location>
        <begin position="131"/>
        <end position="146"/>
    </location>
</feature>
<proteinExistence type="predicted"/>
<feature type="region of interest" description="Disordered" evidence="1">
    <location>
        <begin position="131"/>
        <end position="160"/>
    </location>
</feature>
<organism evidence="2 3">
    <name type="scientific">Acorus calamus</name>
    <name type="common">Sweet flag</name>
    <dbReference type="NCBI Taxonomy" id="4465"/>
    <lineage>
        <taxon>Eukaryota</taxon>
        <taxon>Viridiplantae</taxon>
        <taxon>Streptophyta</taxon>
        <taxon>Embryophyta</taxon>
        <taxon>Tracheophyta</taxon>
        <taxon>Spermatophyta</taxon>
        <taxon>Magnoliopsida</taxon>
        <taxon>Liliopsida</taxon>
        <taxon>Acoraceae</taxon>
        <taxon>Acorus</taxon>
    </lineage>
</organism>
<evidence type="ECO:0000256" key="1">
    <source>
        <dbReference type="SAM" id="MobiDB-lite"/>
    </source>
</evidence>
<gene>
    <name evidence="2" type="ORF">QJS10_CPB19g00639</name>
</gene>
<reference evidence="2" key="2">
    <citation type="submission" date="2023-06" db="EMBL/GenBank/DDBJ databases">
        <authorList>
            <person name="Ma L."/>
            <person name="Liu K.-W."/>
            <person name="Li Z."/>
            <person name="Hsiao Y.-Y."/>
            <person name="Qi Y."/>
            <person name="Fu T."/>
            <person name="Tang G."/>
            <person name="Zhang D."/>
            <person name="Sun W.-H."/>
            <person name="Liu D.-K."/>
            <person name="Li Y."/>
            <person name="Chen G.-Z."/>
            <person name="Liu X.-D."/>
            <person name="Liao X.-Y."/>
            <person name="Jiang Y.-T."/>
            <person name="Yu X."/>
            <person name="Hao Y."/>
            <person name="Huang J."/>
            <person name="Zhao X.-W."/>
            <person name="Ke S."/>
            <person name="Chen Y.-Y."/>
            <person name="Wu W.-L."/>
            <person name="Hsu J.-L."/>
            <person name="Lin Y.-F."/>
            <person name="Huang M.-D."/>
            <person name="Li C.-Y."/>
            <person name="Huang L."/>
            <person name="Wang Z.-W."/>
            <person name="Zhao X."/>
            <person name="Zhong W.-Y."/>
            <person name="Peng D.-H."/>
            <person name="Ahmad S."/>
            <person name="Lan S."/>
            <person name="Zhang J.-S."/>
            <person name="Tsai W.-C."/>
            <person name="Van De Peer Y."/>
            <person name="Liu Z.-J."/>
        </authorList>
    </citation>
    <scope>NUCLEOTIDE SEQUENCE</scope>
    <source>
        <strain evidence="2">CP</strain>
        <tissue evidence="2">Leaves</tissue>
    </source>
</reference>
<sequence length="160" mass="17933">MVGSGDGLKDGKKEKKNRLGIRFLQGLGITQATVCTDALILLQVFQMGGFGPPQIQDIVAEICEWKKNFARFLERWYVLQKLLHDMLVGCLRIFDTEIERRPYHRNCGCALHGSRGRQPCRAAEKVSFGKARGSSQASSAGTGSLSMRTRDEEEIKQLHH</sequence>
<reference evidence="2" key="1">
    <citation type="journal article" date="2023" name="Nat. Commun.">
        <title>Diploid and tetraploid genomes of Acorus and the evolution of monocots.</title>
        <authorList>
            <person name="Ma L."/>
            <person name="Liu K.W."/>
            <person name="Li Z."/>
            <person name="Hsiao Y.Y."/>
            <person name="Qi Y."/>
            <person name="Fu T."/>
            <person name="Tang G.D."/>
            <person name="Zhang D."/>
            <person name="Sun W.H."/>
            <person name="Liu D.K."/>
            <person name="Li Y."/>
            <person name="Chen G.Z."/>
            <person name="Liu X.D."/>
            <person name="Liao X.Y."/>
            <person name="Jiang Y.T."/>
            <person name="Yu X."/>
            <person name="Hao Y."/>
            <person name="Huang J."/>
            <person name="Zhao X.W."/>
            <person name="Ke S."/>
            <person name="Chen Y.Y."/>
            <person name="Wu W.L."/>
            <person name="Hsu J.L."/>
            <person name="Lin Y.F."/>
            <person name="Huang M.D."/>
            <person name="Li C.Y."/>
            <person name="Huang L."/>
            <person name="Wang Z.W."/>
            <person name="Zhao X."/>
            <person name="Zhong W.Y."/>
            <person name="Peng D.H."/>
            <person name="Ahmad S."/>
            <person name="Lan S."/>
            <person name="Zhang J.S."/>
            <person name="Tsai W.C."/>
            <person name="Van de Peer Y."/>
            <person name="Liu Z.J."/>
        </authorList>
    </citation>
    <scope>NUCLEOTIDE SEQUENCE</scope>
    <source>
        <strain evidence="2">CP</strain>
    </source>
</reference>
<dbReference type="AlphaFoldDB" id="A0AAV9CGN7"/>
<dbReference type="Proteomes" id="UP001180020">
    <property type="component" value="Unassembled WGS sequence"/>
</dbReference>
<dbReference type="EMBL" id="JAUJYO010000019">
    <property type="protein sequence ID" value="KAK1287418.1"/>
    <property type="molecule type" value="Genomic_DNA"/>
</dbReference>
<protein>
    <submittedName>
        <fullName evidence="2">Uncharacterized protein</fullName>
    </submittedName>
</protein>
<accession>A0AAV9CGN7</accession>
<dbReference type="PANTHER" id="PTHR35121:SF2">
    <property type="entry name" value="SWIM-TYPE DOMAIN-CONTAINING PROTEIN"/>
    <property type="match status" value="1"/>
</dbReference>
<name>A0AAV9CGN7_ACOCL</name>